<reference evidence="9" key="1">
    <citation type="journal article" date="2023" name="Mol. Biol. Evol.">
        <title>Third-Generation Sequencing Reveals the Adaptive Role of the Epigenome in Three Deep-Sea Polychaetes.</title>
        <authorList>
            <person name="Perez M."/>
            <person name="Aroh O."/>
            <person name="Sun Y."/>
            <person name="Lan Y."/>
            <person name="Juniper S.K."/>
            <person name="Young C.R."/>
            <person name="Angers B."/>
            <person name="Qian P.Y."/>
        </authorList>
    </citation>
    <scope>NUCLEOTIDE SEQUENCE</scope>
    <source>
        <strain evidence="9">P08H-3</strain>
    </source>
</reference>
<keyword evidence="8" id="KW-0812">Transmembrane</keyword>
<evidence type="ECO:0000256" key="6">
    <source>
        <dbReference type="ARBA" id="ARBA00022842"/>
    </source>
</evidence>
<dbReference type="EMBL" id="JAODUP010000487">
    <property type="protein sequence ID" value="KAK2148670.1"/>
    <property type="molecule type" value="Genomic_DNA"/>
</dbReference>
<evidence type="ECO:0000313" key="9">
    <source>
        <dbReference type="EMBL" id="KAK2148670.1"/>
    </source>
</evidence>
<evidence type="ECO:0000256" key="7">
    <source>
        <dbReference type="ARBA" id="ARBA00022967"/>
    </source>
</evidence>
<evidence type="ECO:0000256" key="8">
    <source>
        <dbReference type="SAM" id="Phobius"/>
    </source>
</evidence>
<keyword evidence="7" id="KW-1278">Translocase</keyword>
<dbReference type="GO" id="GO:0015203">
    <property type="term" value="F:polyamine transmembrane transporter activity"/>
    <property type="evidence" value="ECO:0007669"/>
    <property type="project" value="TreeGrafter"/>
</dbReference>
<dbReference type="GO" id="GO:0005524">
    <property type="term" value="F:ATP binding"/>
    <property type="evidence" value="ECO:0007669"/>
    <property type="project" value="UniProtKB-KW"/>
</dbReference>
<name>A0AAD9JAG3_9ANNE</name>
<keyword evidence="2" id="KW-0597">Phosphoprotein</keyword>
<feature type="non-terminal residue" evidence="9">
    <location>
        <position position="1"/>
    </location>
</feature>
<accession>A0AAD9JAG3</accession>
<keyword evidence="8" id="KW-1133">Transmembrane helix</keyword>
<dbReference type="InterPro" id="IPR023298">
    <property type="entry name" value="ATPase_P-typ_TM_dom_sf"/>
</dbReference>
<evidence type="ECO:0000256" key="3">
    <source>
        <dbReference type="ARBA" id="ARBA00022723"/>
    </source>
</evidence>
<protein>
    <submittedName>
        <fullName evidence="9">Uncharacterized protein</fullName>
    </submittedName>
</protein>
<dbReference type="SUPFAM" id="SSF81665">
    <property type="entry name" value="Calcium ATPase, transmembrane domain M"/>
    <property type="match status" value="1"/>
</dbReference>
<dbReference type="PANTHER" id="PTHR45630:SF8">
    <property type="entry name" value="CATION-TRANSPORTING ATPASE"/>
    <property type="match status" value="1"/>
</dbReference>
<sequence>ALKTAHTGISLSEAEASVASPFTSKTPDISCVPTTIREGRAALVTSFGVFKYMAAYSLTQFVSVCMLYWIGANLTDFAFLYIDLFIITSLAATFGYTGAYPTLSR</sequence>
<feature type="non-terminal residue" evidence="9">
    <location>
        <position position="105"/>
    </location>
</feature>
<dbReference type="GO" id="GO:0016020">
    <property type="term" value="C:membrane"/>
    <property type="evidence" value="ECO:0007669"/>
    <property type="project" value="UniProtKB-SubCell"/>
</dbReference>
<evidence type="ECO:0000256" key="5">
    <source>
        <dbReference type="ARBA" id="ARBA00022840"/>
    </source>
</evidence>
<keyword evidence="5" id="KW-0067">ATP-binding</keyword>
<keyword evidence="3" id="KW-0479">Metal-binding</keyword>
<proteinExistence type="predicted"/>
<dbReference type="GO" id="GO:0019829">
    <property type="term" value="F:ATPase-coupled monoatomic cation transmembrane transporter activity"/>
    <property type="evidence" value="ECO:0007669"/>
    <property type="project" value="TreeGrafter"/>
</dbReference>
<dbReference type="GO" id="GO:0140358">
    <property type="term" value="F:P-type transmembrane transporter activity"/>
    <property type="evidence" value="ECO:0007669"/>
    <property type="project" value="InterPro"/>
</dbReference>
<organism evidence="9 10">
    <name type="scientific">Paralvinella palmiformis</name>
    <dbReference type="NCBI Taxonomy" id="53620"/>
    <lineage>
        <taxon>Eukaryota</taxon>
        <taxon>Metazoa</taxon>
        <taxon>Spiralia</taxon>
        <taxon>Lophotrochozoa</taxon>
        <taxon>Annelida</taxon>
        <taxon>Polychaeta</taxon>
        <taxon>Sedentaria</taxon>
        <taxon>Canalipalpata</taxon>
        <taxon>Terebellida</taxon>
        <taxon>Terebelliformia</taxon>
        <taxon>Alvinellidae</taxon>
        <taxon>Paralvinella</taxon>
    </lineage>
</organism>
<feature type="transmembrane region" description="Helical" evidence="8">
    <location>
        <begin position="49"/>
        <end position="71"/>
    </location>
</feature>
<dbReference type="PANTHER" id="PTHR45630">
    <property type="entry name" value="CATION-TRANSPORTING ATPASE-RELATED"/>
    <property type="match status" value="1"/>
</dbReference>
<evidence type="ECO:0000256" key="4">
    <source>
        <dbReference type="ARBA" id="ARBA00022741"/>
    </source>
</evidence>
<evidence type="ECO:0000256" key="1">
    <source>
        <dbReference type="ARBA" id="ARBA00004141"/>
    </source>
</evidence>
<keyword evidence="6" id="KW-0460">Magnesium</keyword>
<keyword evidence="8" id="KW-0472">Membrane</keyword>
<dbReference type="GO" id="GO:0046872">
    <property type="term" value="F:metal ion binding"/>
    <property type="evidence" value="ECO:0007669"/>
    <property type="project" value="UniProtKB-KW"/>
</dbReference>
<comment type="caution">
    <text evidence="9">The sequence shown here is derived from an EMBL/GenBank/DDBJ whole genome shotgun (WGS) entry which is preliminary data.</text>
</comment>
<evidence type="ECO:0000256" key="2">
    <source>
        <dbReference type="ARBA" id="ARBA00022553"/>
    </source>
</evidence>
<dbReference type="Proteomes" id="UP001208570">
    <property type="component" value="Unassembled WGS sequence"/>
</dbReference>
<dbReference type="GO" id="GO:0006874">
    <property type="term" value="P:intracellular calcium ion homeostasis"/>
    <property type="evidence" value="ECO:0007669"/>
    <property type="project" value="TreeGrafter"/>
</dbReference>
<comment type="subcellular location">
    <subcellularLocation>
        <location evidence="1">Membrane</location>
        <topology evidence="1">Multi-pass membrane protein</topology>
    </subcellularLocation>
</comment>
<dbReference type="InterPro" id="IPR006544">
    <property type="entry name" value="P-type_TPase_V"/>
</dbReference>
<keyword evidence="10" id="KW-1185">Reference proteome</keyword>
<dbReference type="AlphaFoldDB" id="A0AAD9JAG3"/>
<feature type="transmembrane region" description="Helical" evidence="8">
    <location>
        <begin position="77"/>
        <end position="99"/>
    </location>
</feature>
<gene>
    <name evidence="9" type="ORF">LSH36_487g00001</name>
</gene>
<keyword evidence="4" id="KW-0547">Nucleotide-binding</keyword>
<evidence type="ECO:0000313" key="10">
    <source>
        <dbReference type="Proteomes" id="UP001208570"/>
    </source>
</evidence>